<dbReference type="RefSeq" id="XP_013861617.1">
    <property type="nucleotide sequence ID" value="XM_014006163.1"/>
</dbReference>
<dbReference type="OrthoDB" id="8933638at2759"/>
<dbReference type="GeneID" id="106516025"/>
<dbReference type="Proteomes" id="UP000192220">
    <property type="component" value="Unplaced"/>
</dbReference>
<dbReference type="KEGG" id="alim:106516025"/>
<organism evidence="1 2">
    <name type="scientific">Austrofundulus limnaeus</name>
    <name type="common">Annual killifish</name>
    <dbReference type="NCBI Taxonomy" id="52670"/>
    <lineage>
        <taxon>Eukaryota</taxon>
        <taxon>Metazoa</taxon>
        <taxon>Chordata</taxon>
        <taxon>Craniata</taxon>
        <taxon>Vertebrata</taxon>
        <taxon>Euteleostomi</taxon>
        <taxon>Actinopterygii</taxon>
        <taxon>Neopterygii</taxon>
        <taxon>Teleostei</taxon>
        <taxon>Neoteleostei</taxon>
        <taxon>Acanthomorphata</taxon>
        <taxon>Ovalentaria</taxon>
        <taxon>Atherinomorphae</taxon>
        <taxon>Cyprinodontiformes</taxon>
        <taxon>Rivulidae</taxon>
        <taxon>Austrofundulus</taxon>
    </lineage>
</organism>
<proteinExistence type="predicted"/>
<protein>
    <submittedName>
        <fullName evidence="2">Uncharacterized protein LOC106516025 isoform X1</fullName>
    </submittedName>
</protein>
<gene>
    <name evidence="2" type="primary">LOC106516025</name>
</gene>
<sequence>MRSEYLQTFMNFMLTGSIVGITEGRVQGKPDQPRHSFLLKAENQSLPLCFNIDEETTLKLFHHPSSQLLIVGQPNKDSDSGFGLITVHLQNSEIQINGNGIVTGPTGSTGPDQITAGSVTVTKRDKEIDVVSDDMHILILVHEKHGKNFLWPVLKQRPSANNTEGILAVKPVDYEVKPQSSQLKIHGQVFPSISYFAVDNSVSPPALTQCWLVDPDLVLQRPLDEFLLHSKHVG</sequence>
<dbReference type="InParanoid" id="A0A2I4B1K9"/>
<evidence type="ECO:0000313" key="1">
    <source>
        <dbReference type="Proteomes" id="UP000192220"/>
    </source>
</evidence>
<dbReference type="STRING" id="52670.A0A2I4B1K9"/>
<keyword evidence="1" id="KW-1185">Reference proteome</keyword>
<accession>A0A2I4B1K9</accession>
<dbReference type="AlphaFoldDB" id="A0A2I4B1K9"/>
<evidence type="ECO:0000313" key="2">
    <source>
        <dbReference type="RefSeq" id="XP_013861617.1"/>
    </source>
</evidence>
<name>A0A2I4B1K9_AUSLI</name>
<reference evidence="2" key="1">
    <citation type="submission" date="2025-08" db="UniProtKB">
        <authorList>
            <consortium name="RefSeq"/>
        </authorList>
    </citation>
    <scope>IDENTIFICATION</scope>
    <source>
        <strain evidence="2">Quisiro</strain>
        <tissue evidence="2">Liver</tissue>
    </source>
</reference>